<dbReference type="InterPro" id="IPR056681">
    <property type="entry name" value="DUF7779"/>
</dbReference>
<dbReference type="InterPro" id="IPR029058">
    <property type="entry name" value="AB_hydrolase_fold"/>
</dbReference>
<dbReference type="OMA" id="TGWYRVL"/>
<evidence type="ECO:0000313" key="4">
    <source>
        <dbReference type="EMBL" id="CEL01176.1"/>
    </source>
</evidence>
<keyword evidence="5" id="KW-1185">Reference proteome</keyword>
<dbReference type="Proteomes" id="UP000054771">
    <property type="component" value="Unassembled WGS sequence"/>
</dbReference>
<sequence>MSKDTEYGIIVLHEPQNTLASTEKPQVNNIVFDLVAIHGLNGDPIDTWTHTETAVMWLRDLLPAAIPDIRIMTFGYNARFKNFTAQQDLRSISSKLLAELVDLRTTEDEKRRPLVFVCHSLGGIVAKKALLIGCSAEQERVQQSVYGILFLGTPHNGSSLAVMGKLLANIVSTFSPMRAPRALIGMLQKDSEVLLEITEDFLKRRGKIRLISFYELEFTSIGPFLKKMIVEQRSAVLNVPHEITIPQFADHRNIVRFRSSQDRSFRPLLSRLKEFAQTLRSCSSDGTQSYAGRNNEKSIPFDLNTQPCSFFRGRDDILRILRTYFDEHADQLHRRRTFAICGLGGAGKTQTALHYVIQNLSKYPSGVAFISAASLASLSADFDRLHDLLRLGDSKNKIGAVRTWLSRPENRQWLLVFDNADDLNAVPVHKYFPAVNWGHIIITSRDQAVIGSIADSGHILSPLVEKEAVELLLEKSGIQCPSESDIKDAKTVTGLLGSLPLALVQAGAFIRSRHRSLREYCRLYMTRRDDLLSYASRLGESEKAVLTTWEINFKQVEKESSGAICLLLLFSFLEPSSIPEMLLHRGTTPQKRWSEAGGMVEVTAEIEGVEKDLVQVIQGDFDFDTAVEKLLSFSLISCNKESEGLRSFSIHPLVQYCAAKRLSSADVRKWRWQALLLVCHAFPRNRFLEPLNGEIGRTLLPHLSRVLSEYDAMCLEDGDHVSFRHELASTLLAASRFSNAKWKVEAIDRTKKLLENDDDLYLNAWLAYRESSVMRMSGKGKESESALYRFLRDSAAPREGELELSKRYNAQRGELIISYAENLIREGKLDEAKAELTEWSPIDTVPSPLEKITSRARDITLGKILRFQGLFREALTQLDAIFRDCLLDDYFEGTGWYRVLLSEVADLHCEASQPAEAEKLLVHELTPMKEKGTQDIATGRRLRMSLAETYLQRNMFAQAEDLLLELQRAFSASGEPDYNAQYNNFRIWISLARKSHRQFEWEEALLRWRHALSALERLKMDSGFNAGLVRCSIAHVLFMTGHKTESLHVLHEARQNMASEAQVYWVPMFNSQWHAYITKTMQDLYQGGELGL</sequence>
<feature type="domain" description="DUF7779" evidence="3">
    <location>
        <begin position="556"/>
        <end position="665"/>
    </location>
</feature>
<protein>
    <submittedName>
        <fullName evidence="4">Putative LipA and NB-ARC domain protein</fullName>
    </submittedName>
</protein>
<accession>A0A0U5FT55</accession>
<evidence type="ECO:0000259" key="3">
    <source>
        <dbReference type="Pfam" id="PF25000"/>
    </source>
</evidence>
<feature type="domain" description="DUF676" evidence="2">
    <location>
        <begin position="35"/>
        <end position="158"/>
    </location>
</feature>
<gene>
    <name evidence="4" type="ORF">ASPCAL00765</name>
</gene>
<evidence type="ECO:0000259" key="2">
    <source>
        <dbReference type="Pfam" id="PF05057"/>
    </source>
</evidence>
<name>A0A0U5FT55_ASPCI</name>
<dbReference type="SUPFAM" id="SSF53474">
    <property type="entry name" value="alpha/beta-Hydrolases"/>
    <property type="match status" value="1"/>
</dbReference>
<dbReference type="Gene3D" id="3.40.50.300">
    <property type="entry name" value="P-loop containing nucleotide triphosphate hydrolases"/>
    <property type="match status" value="1"/>
</dbReference>
<dbReference type="Pfam" id="PF05057">
    <property type="entry name" value="DUF676"/>
    <property type="match status" value="1"/>
</dbReference>
<evidence type="ECO:0000256" key="1">
    <source>
        <dbReference type="ARBA" id="ARBA00007920"/>
    </source>
</evidence>
<dbReference type="InterPro" id="IPR011990">
    <property type="entry name" value="TPR-like_helical_dom_sf"/>
</dbReference>
<dbReference type="EMBL" id="CDMC01000001">
    <property type="protein sequence ID" value="CEL01176.1"/>
    <property type="molecule type" value="Genomic_DNA"/>
</dbReference>
<comment type="similarity">
    <text evidence="1">Belongs to the putative lipase ROG1 family.</text>
</comment>
<dbReference type="Gene3D" id="1.25.40.10">
    <property type="entry name" value="Tetratricopeptide repeat domain"/>
    <property type="match status" value="1"/>
</dbReference>
<dbReference type="OrthoDB" id="427518at2759"/>
<dbReference type="InterPro" id="IPR007751">
    <property type="entry name" value="DUF676_lipase-like"/>
</dbReference>
<dbReference type="SUPFAM" id="SSF52540">
    <property type="entry name" value="P-loop containing nucleoside triphosphate hydrolases"/>
    <property type="match status" value="1"/>
</dbReference>
<dbReference type="PANTHER" id="PTHR35205:SF1">
    <property type="entry name" value="ZU5 DOMAIN-CONTAINING PROTEIN"/>
    <property type="match status" value="1"/>
</dbReference>
<dbReference type="InterPro" id="IPR027417">
    <property type="entry name" value="P-loop_NTPase"/>
</dbReference>
<dbReference type="PANTHER" id="PTHR35205">
    <property type="entry name" value="NB-ARC AND TPR DOMAIN PROTEIN"/>
    <property type="match status" value="1"/>
</dbReference>
<dbReference type="Gene3D" id="3.40.50.1820">
    <property type="entry name" value="alpha/beta hydrolase"/>
    <property type="match status" value="1"/>
</dbReference>
<dbReference type="Pfam" id="PF25000">
    <property type="entry name" value="DUF7779"/>
    <property type="match status" value="1"/>
</dbReference>
<dbReference type="AlphaFoldDB" id="A0A0U5FT55"/>
<reference evidence="5" key="1">
    <citation type="journal article" date="2016" name="Genome Announc.">
        <title>Draft genome sequences of fungus Aspergillus calidoustus.</title>
        <authorList>
            <person name="Horn F."/>
            <person name="Linde J."/>
            <person name="Mattern D.J."/>
            <person name="Walther G."/>
            <person name="Guthke R."/>
            <person name="Scherlach K."/>
            <person name="Martin K."/>
            <person name="Brakhage A.A."/>
            <person name="Petzke L."/>
            <person name="Valiante V."/>
        </authorList>
    </citation>
    <scope>NUCLEOTIDE SEQUENCE [LARGE SCALE GENOMIC DNA]</scope>
    <source>
        <strain evidence="5">SF006504</strain>
    </source>
</reference>
<evidence type="ECO:0000313" key="5">
    <source>
        <dbReference type="Proteomes" id="UP000054771"/>
    </source>
</evidence>
<organism evidence="4 5">
    <name type="scientific">Aspergillus calidoustus</name>
    <dbReference type="NCBI Taxonomy" id="454130"/>
    <lineage>
        <taxon>Eukaryota</taxon>
        <taxon>Fungi</taxon>
        <taxon>Dikarya</taxon>
        <taxon>Ascomycota</taxon>
        <taxon>Pezizomycotina</taxon>
        <taxon>Eurotiomycetes</taxon>
        <taxon>Eurotiomycetidae</taxon>
        <taxon>Eurotiales</taxon>
        <taxon>Aspergillaceae</taxon>
        <taxon>Aspergillus</taxon>
        <taxon>Aspergillus subgen. Nidulantes</taxon>
    </lineage>
</organism>
<proteinExistence type="inferred from homology"/>